<dbReference type="RefSeq" id="WP_086659928.1">
    <property type="nucleotide sequence ID" value="NZ_JBJJWX010000001.1"/>
</dbReference>
<name>A0A252ANS0_9PROT</name>
<evidence type="ECO:0000313" key="1">
    <source>
        <dbReference type="EMBL" id="OUI91407.1"/>
    </source>
</evidence>
<dbReference type="AlphaFoldDB" id="A0A252ANS0"/>
<proteinExistence type="predicted"/>
<gene>
    <name evidence="1" type="ORF">HK17_11725</name>
</gene>
<comment type="caution">
    <text evidence="1">The sequence shown here is derived from an EMBL/GenBank/DDBJ whole genome shotgun (WGS) entry which is preliminary data.</text>
</comment>
<organism evidence="1 2">
    <name type="scientific">Acetobacter indonesiensis</name>
    <dbReference type="NCBI Taxonomy" id="104101"/>
    <lineage>
        <taxon>Bacteria</taxon>
        <taxon>Pseudomonadati</taxon>
        <taxon>Pseudomonadota</taxon>
        <taxon>Alphaproteobacteria</taxon>
        <taxon>Acetobacterales</taxon>
        <taxon>Acetobacteraceae</taxon>
        <taxon>Acetobacter</taxon>
    </lineage>
</organism>
<evidence type="ECO:0000313" key="2">
    <source>
        <dbReference type="Proteomes" id="UP000194641"/>
    </source>
</evidence>
<sequence length="74" mass="7923">MSARDTVIKKLFAIEGEILDVKFFPGNGAVGAADLIWTEFGKALSQLESGHAEVSARWEGKTAARNLATFIAAQ</sequence>
<dbReference type="Proteomes" id="UP000194641">
    <property type="component" value="Unassembled WGS sequence"/>
</dbReference>
<reference evidence="2" key="1">
    <citation type="submission" date="2014-06" db="EMBL/GenBank/DDBJ databases">
        <authorList>
            <person name="Winans N.J."/>
            <person name="Newell P.D."/>
            <person name="Douglas A.E."/>
        </authorList>
    </citation>
    <scope>NUCLEOTIDE SEQUENCE [LARGE SCALE GENOMIC DNA]</scope>
</reference>
<protein>
    <submittedName>
        <fullName evidence="1">Uncharacterized protein</fullName>
    </submittedName>
</protein>
<dbReference type="EMBL" id="JOPA01000037">
    <property type="protein sequence ID" value="OUI91407.1"/>
    <property type="molecule type" value="Genomic_DNA"/>
</dbReference>
<accession>A0A252ANS0</accession>